<dbReference type="STRING" id="1461582.BN1048_00966"/>
<keyword evidence="8 9" id="KW-0813">Transport</keyword>
<dbReference type="HOGENOM" id="CLU_006797_4_1_9"/>
<dbReference type="GO" id="GO:0009252">
    <property type="term" value="P:peptidoglycan biosynthetic process"/>
    <property type="evidence" value="ECO:0007669"/>
    <property type="project" value="UniProtKB-UniRule"/>
</dbReference>
<dbReference type="PIRSF" id="PIRSF002869">
    <property type="entry name" value="MviN"/>
    <property type="match status" value="1"/>
</dbReference>
<dbReference type="GO" id="GO:0015648">
    <property type="term" value="F:lipid-linked peptidoglycan transporter activity"/>
    <property type="evidence" value="ECO:0007669"/>
    <property type="project" value="UniProtKB-UniRule"/>
</dbReference>
<evidence type="ECO:0000256" key="3">
    <source>
        <dbReference type="ARBA" id="ARBA00022692"/>
    </source>
</evidence>
<dbReference type="GO" id="GO:0034204">
    <property type="term" value="P:lipid translocation"/>
    <property type="evidence" value="ECO:0007669"/>
    <property type="project" value="TreeGrafter"/>
</dbReference>
<comment type="pathway">
    <text evidence="8">Cell wall biogenesis; peptidoglycan biosynthesis.</text>
</comment>
<feature type="transmembrane region" description="Helical" evidence="8">
    <location>
        <begin position="433"/>
        <end position="453"/>
    </location>
</feature>
<evidence type="ECO:0000256" key="4">
    <source>
        <dbReference type="ARBA" id="ARBA00022960"/>
    </source>
</evidence>
<feature type="transmembrane region" description="Helical" evidence="8">
    <location>
        <begin position="123"/>
        <end position="142"/>
    </location>
</feature>
<evidence type="ECO:0000313" key="11">
    <source>
        <dbReference type="Proteomes" id="UP000044136"/>
    </source>
</evidence>
<keyword evidence="5 8" id="KW-0573">Peptidoglycan synthesis</keyword>
<evidence type="ECO:0000256" key="1">
    <source>
        <dbReference type="ARBA" id="ARBA00004651"/>
    </source>
</evidence>
<comment type="similarity">
    <text evidence="8 9">Belongs to the MurJ/MviN family.</text>
</comment>
<feature type="transmembrane region" description="Helical" evidence="8">
    <location>
        <begin position="154"/>
        <end position="172"/>
    </location>
</feature>
<feature type="transmembrane region" description="Helical" evidence="8">
    <location>
        <begin position="37"/>
        <end position="58"/>
    </location>
</feature>
<keyword evidence="2 8" id="KW-1003">Cell membrane</keyword>
<dbReference type="EMBL" id="CCSE01000001">
    <property type="protein sequence ID" value="CEA00457.1"/>
    <property type="molecule type" value="Genomic_DNA"/>
</dbReference>
<dbReference type="GO" id="GO:0071555">
    <property type="term" value="P:cell wall organization"/>
    <property type="evidence" value="ECO:0007669"/>
    <property type="project" value="UniProtKB-UniRule"/>
</dbReference>
<dbReference type="CDD" id="cd13123">
    <property type="entry name" value="MATE_MurJ_like"/>
    <property type="match status" value="1"/>
</dbReference>
<keyword evidence="8 9" id="KW-0961">Cell wall biogenesis/degradation</keyword>
<dbReference type="PRINTS" id="PR01806">
    <property type="entry name" value="VIRFACTRMVIN"/>
</dbReference>
<feature type="transmembrane region" description="Helical" evidence="8">
    <location>
        <begin position="266"/>
        <end position="287"/>
    </location>
</feature>
<evidence type="ECO:0000256" key="5">
    <source>
        <dbReference type="ARBA" id="ARBA00022984"/>
    </source>
</evidence>
<feature type="transmembrane region" description="Helical" evidence="8">
    <location>
        <begin position="221"/>
        <end position="241"/>
    </location>
</feature>
<dbReference type="NCBIfam" id="TIGR01695">
    <property type="entry name" value="murJ_mviN"/>
    <property type="match status" value="1"/>
</dbReference>
<dbReference type="GO" id="GO:0008360">
    <property type="term" value="P:regulation of cell shape"/>
    <property type="evidence" value="ECO:0007669"/>
    <property type="project" value="UniProtKB-UniRule"/>
</dbReference>
<comment type="function">
    <text evidence="8 9">Involved in peptidoglycan biosynthesis. Transports lipid-linked peptidoglycan precursors from the inner to the outer leaflet of the cytoplasmic membrane.</text>
</comment>
<keyword evidence="11" id="KW-1185">Reference proteome</keyword>
<evidence type="ECO:0000256" key="7">
    <source>
        <dbReference type="ARBA" id="ARBA00023136"/>
    </source>
</evidence>
<gene>
    <name evidence="8 10" type="primary">murJ</name>
    <name evidence="10" type="ORF">BN1048_00966</name>
</gene>
<proteinExistence type="inferred from homology"/>
<organism evidence="10 11">
    <name type="scientific">Jeotgalicoccus saudimassiliensis</name>
    <dbReference type="NCBI Taxonomy" id="1461582"/>
    <lineage>
        <taxon>Bacteria</taxon>
        <taxon>Bacillati</taxon>
        <taxon>Bacillota</taxon>
        <taxon>Bacilli</taxon>
        <taxon>Bacillales</taxon>
        <taxon>Staphylococcaceae</taxon>
        <taxon>Jeotgalicoccus</taxon>
    </lineage>
</organism>
<keyword evidence="6 8" id="KW-1133">Transmembrane helix</keyword>
<evidence type="ECO:0000256" key="8">
    <source>
        <dbReference type="HAMAP-Rule" id="MF_02078"/>
    </source>
</evidence>
<dbReference type="InterPro" id="IPR051050">
    <property type="entry name" value="Lipid_II_flippase_MurJ/MviN"/>
</dbReference>
<keyword evidence="4 8" id="KW-0133">Cell shape</keyword>
<protein>
    <recommendedName>
        <fullName evidence="8">Probable lipid II flippase MurJ</fullName>
    </recommendedName>
</protein>
<feature type="transmembrane region" description="Helical" evidence="8">
    <location>
        <begin position="379"/>
        <end position="396"/>
    </location>
</feature>
<comment type="subcellular location">
    <subcellularLocation>
        <location evidence="1 8">Cell membrane</location>
        <topology evidence="1 8">Multi-pass membrane protein</topology>
    </subcellularLocation>
</comment>
<evidence type="ECO:0000256" key="6">
    <source>
        <dbReference type="ARBA" id="ARBA00022989"/>
    </source>
</evidence>
<sequence length="503" mass="56631">MKKIAILVIFLTLIAKFFGFARDLTLSYFYGTSYISDAYIISLTICVSIFGIIGKSVKSSFIPLYKEIEIKSNLKNENIFLNSVLNIMLVFVLLLSVVCIIFMEEVVFIFASGFKGEVLDMTILFTRIAIIGMSLTVLMNILSGFFQIKGNHTLPALISLPLNILIVIMIVLSSKYSLIFLPVGLLLGGTVQFLILFFYSKKYSFHYKPYINFKNKSIRKLFRNALSVFIGTSSHQINLIVDRTLASQIIEGGISALSYANRLNSFVQSIFVLSISTVMYPLLSQAAVENNRKQFNHTLEYALSAIAIMIIPVSVFTMIFSEEIITLLFGRGDFDDRSIYLTAGPLFYYSLGMLALAYKEVLNQAFYAYNNTRTPMYNSLLGVSINIPLNFILSSIMGINGLALATSISAVITTILFIISYKKKNKNFSFKNNIIIILKTLVASILMGIIVYYSHVIFIDLFTSWFSFILILIIGIITYIGCLVLLKVRELNSLFNIFLSKFK</sequence>
<reference evidence="10 11" key="1">
    <citation type="submission" date="2014-07" db="EMBL/GenBank/DDBJ databases">
        <authorList>
            <person name="Urmite Genomes Urmite Genomes"/>
        </authorList>
    </citation>
    <scope>NUCLEOTIDE SEQUENCE [LARGE SCALE GENOMIC DNA]</scope>
    <source>
        <strain evidence="10 11">13MG44_air</strain>
    </source>
</reference>
<feature type="transmembrane region" description="Helical" evidence="8">
    <location>
        <begin position="299"/>
        <end position="319"/>
    </location>
</feature>
<feature type="transmembrane region" description="Helical" evidence="8">
    <location>
        <begin position="178"/>
        <end position="200"/>
    </location>
</feature>
<dbReference type="AlphaFoldDB" id="A0A078M531"/>
<feature type="transmembrane region" description="Helical" evidence="8">
    <location>
        <begin position="79"/>
        <end position="103"/>
    </location>
</feature>
<dbReference type="eggNOG" id="COG0728">
    <property type="taxonomic scope" value="Bacteria"/>
</dbReference>
<evidence type="ECO:0000313" key="10">
    <source>
        <dbReference type="EMBL" id="CEA00457.1"/>
    </source>
</evidence>
<dbReference type="UniPathway" id="UPA00219"/>
<name>A0A078M531_9STAP</name>
<dbReference type="PANTHER" id="PTHR47019:SF1">
    <property type="entry name" value="LIPID II FLIPPASE MURJ"/>
    <property type="match status" value="1"/>
</dbReference>
<dbReference type="HAMAP" id="MF_02078">
    <property type="entry name" value="MurJ_MviN"/>
    <property type="match status" value="1"/>
</dbReference>
<feature type="transmembrane region" description="Helical" evidence="8">
    <location>
        <begin position="402"/>
        <end position="421"/>
    </location>
</feature>
<dbReference type="RefSeq" id="WP_035809026.1">
    <property type="nucleotide sequence ID" value="NZ_CCSE01000001.1"/>
</dbReference>
<dbReference type="Proteomes" id="UP000044136">
    <property type="component" value="Unassembled WGS sequence"/>
</dbReference>
<dbReference type="InterPro" id="IPR004268">
    <property type="entry name" value="MurJ"/>
</dbReference>
<keyword evidence="7 8" id="KW-0472">Membrane</keyword>
<dbReference type="GO" id="GO:0005886">
    <property type="term" value="C:plasma membrane"/>
    <property type="evidence" value="ECO:0007669"/>
    <property type="project" value="UniProtKB-SubCell"/>
</dbReference>
<evidence type="ECO:0000256" key="2">
    <source>
        <dbReference type="ARBA" id="ARBA00022475"/>
    </source>
</evidence>
<dbReference type="PANTHER" id="PTHR47019">
    <property type="entry name" value="LIPID II FLIPPASE MURJ"/>
    <property type="match status" value="1"/>
</dbReference>
<dbReference type="Pfam" id="PF03023">
    <property type="entry name" value="MurJ"/>
    <property type="match status" value="1"/>
</dbReference>
<evidence type="ECO:0000256" key="9">
    <source>
        <dbReference type="PIRNR" id="PIRNR002869"/>
    </source>
</evidence>
<feature type="transmembrane region" description="Helical" evidence="8">
    <location>
        <begin position="465"/>
        <end position="486"/>
    </location>
</feature>
<keyword evidence="3 8" id="KW-0812">Transmembrane</keyword>
<accession>A0A078M531</accession>
<feature type="transmembrane region" description="Helical" evidence="8">
    <location>
        <begin position="339"/>
        <end position="358"/>
    </location>
</feature>